<dbReference type="Gene3D" id="1.10.390.10">
    <property type="entry name" value="Neutral Protease Domain 2"/>
    <property type="match status" value="1"/>
</dbReference>
<keyword evidence="9" id="KW-0378">Hydrolase</keyword>
<dbReference type="InterPro" id="IPR001930">
    <property type="entry name" value="Peptidase_M1"/>
</dbReference>
<evidence type="ECO:0000256" key="5">
    <source>
        <dbReference type="ARBA" id="ARBA00015611"/>
    </source>
</evidence>
<dbReference type="NCBIfam" id="TIGR02412">
    <property type="entry name" value="pepN_strep_liv"/>
    <property type="match status" value="1"/>
</dbReference>
<comment type="similarity">
    <text evidence="3">Belongs to the peptidase M1 family.</text>
</comment>
<evidence type="ECO:0000259" key="16">
    <source>
        <dbReference type="Pfam" id="PF17900"/>
    </source>
</evidence>
<dbReference type="Pfam" id="PF11838">
    <property type="entry name" value="ERAP1_C"/>
    <property type="match status" value="1"/>
</dbReference>
<dbReference type="EC" id="3.4.11.2" evidence="4"/>
<dbReference type="CDD" id="cd09602">
    <property type="entry name" value="M1_APN"/>
    <property type="match status" value="1"/>
</dbReference>
<feature type="domain" description="Peptidase M1 membrane alanine aminopeptidase" evidence="14">
    <location>
        <begin position="232"/>
        <end position="444"/>
    </location>
</feature>
<evidence type="ECO:0000256" key="9">
    <source>
        <dbReference type="ARBA" id="ARBA00022801"/>
    </source>
</evidence>
<evidence type="ECO:0000256" key="7">
    <source>
        <dbReference type="ARBA" id="ARBA00022670"/>
    </source>
</evidence>
<evidence type="ECO:0000256" key="12">
    <source>
        <dbReference type="ARBA" id="ARBA00029811"/>
    </source>
</evidence>
<dbReference type="InterPro" id="IPR027268">
    <property type="entry name" value="Peptidase_M4/M1_CTD_sf"/>
</dbReference>
<keyword evidence="7" id="KW-0645">Protease</keyword>
<keyword evidence="10" id="KW-0862">Zinc</keyword>
<evidence type="ECO:0000256" key="1">
    <source>
        <dbReference type="ARBA" id="ARBA00000098"/>
    </source>
</evidence>
<dbReference type="SUPFAM" id="SSF63737">
    <property type="entry name" value="Leukotriene A4 hydrolase N-terminal domain"/>
    <property type="match status" value="1"/>
</dbReference>
<name>A0ABX5AQM5_9MICO</name>
<keyword evidence="11" id="KW-0482">Metalloprotease</keyword>
<evidence type="ECO:0000256" key="10">
    <source>
        <dbReference type="ARBA" id="ARBA00022833"/>
    </source>
</evidence>
<dbReference type="GO" id="GO:0004177">
    <property type="term" value="F:aminopeptidase activity"/>
    <property type="evidence" value="ECO:0007669"/>
    <property type="project" value="UniProtKB-KW"/>
</dbReference>
<evidence type="ECO:0000313" key="17">
    <source>
        <dbReference type="EMBL" id="PPL14318.1"/>
    </source>
</evidence>
<dbReference type="PANTHER" id="PTHR11533:SF174">
    <property type="entry name" value="PUROMYCIN-SENSITIVE AMINOPEPTIDASE-RELATED"/>
    <property type="match status" value="1"/>
</dbReference>
<dbReference type="InterPro" id="IPR042097">
    <property type="entry name" value="Aminopeptidase_N-like_N_sf"/>
</dbReference>
<dbReference type="InterPro" id="IPR012778">
    <property type="entry name" value="Pept_M1_aminopeptidase"/>
</dbReference>
<evidence type="ECO:0000256" key="11">
    <source>
        <dbReference type="ARBA" id="ARBA00023049"/>
    </source>
</evidence>
<sequence>MPGENLTRVEAQERAALVRVESYDVTLDLTTGPERFRSETTVAFSATAGTSTFIDAITAAVHSVTLNGVALDPAAVSDGIRIQLDDLAAENVLTVVADALYTNTGEGLHRFVDPVDGEVYLYTQFEVPDSRRMFAVFEQPDLKASFLFTVTAPARWQMISNSPTPEPVAVEGTDAATWTFAPTPRISSYITALVAGPYSVVRSELTSRDGRVIPLGVFSRASLSEFLDADYIFEKTRQGFAYFEEKFDYAYPFEKYDQMFVPEFNAGAMENAGAVTFTESYVFRSKVTDAIKERRVVTILHELAHMWFGDLVTMKWWNDLWLNESFAEWASTIATAEATEWTEAWTTFAVMEKSWAYRQDQLPSTHPIVATINDLEDVLVNFDGITYAKGGSVLKQLVAWVGIDAFFTGVAAYFKKNAWGNTELVDLLGELETASGRDLSEWSTLWLETAGVNTLRPEIQTTDDGTITGFAVLQSAAADYPTIRPHRLAIGFYTLEGGVLRRTHRVELDVAGERTEVAELVGLTRPDLVLLNDDDLAYAKIRLDADSHAVALAHLSAFESGLARSLVWGSVWDATRDGESPASDFVRLVLGNIGAETESTTVRTVLGQLALATKQYVAPAKRAATLESVGDALWSLAQDAAAGSDLQFQLVKAFASLASTPAHVQALSGLRDGSIALAGLEIDTDLGWELLEGLVLNGAAGADEIDAALAVDNTANGAQAAARARATVPTAAAKLAAFNALVESDSAPNMIVRHTGLGLLHTNDPAPLEALVAPYFAAIASLWQERSYAIAETLVVDFYPAPLASAELAGATRAWLDANPDVPALRRLVGENLAGVERALAAQAVDAAAAV</sequence>
<proteinExistence type="inferred from homology"/>
<organism evidence="17 18">
    <name type="scientific">Microterricola pindariensis</name>
    <dbReference type="NCBI Taxonomy" id="478010"/>
    <lineage>
        <taxon>Bacteria</taxon>
        <taxon>Bacillati</taxon>
        <taxon>Actinomycetota</taxon>
        <taxon>Actinomycetes</taxon>
        <taxon>Micrococcales</taxon>
        <taxon>Microbacteriaceae</taxon>
        <taxon>Microterricola</taxon>
    </lineage>
</organism>
<dbReference type="Pfam" id="PF17900">
    <property type="entry name" value="Peptidase_M1_N"/>
    <property type="match status" value="1"/>
</dbReference>
<dbReference type="PRINTS" id="PR00756">
    <property type="entry name" value="ALADIPTASE"/>
</dbReference>
<comment type="catalytic activity">
    <reaction evidence="1">
        <text>Release of an N-terminal amino acid, Xaa-|-Yaa- from a peptide, amide or arylamide. Xaa is preferably Ala, but may be most amino acids including Pro (slow action). When a terminal hydrophobic residue is followed by a prolyl residue, the two may be released as an intact Xaa-Pro dipeptide.</text>
        <dbReference type="EC" id="3.4.11.2"/>
    </reaction>
</comment>
<comment type="cofactor">
    <cofactor evidence="2">
        <name>Zn(2+)</name>
        <dbReference type="ChEBI" id="CHEBI:29105"/>
    </cofactor>
</comment>
<dbReference type="EMBL" id="MPZN01000100">
    <property type="protein sequence ID" value="PPL14318.1"/>
    <property type="molecule type" value="Genomic_DNA"/>
</dbReference>
<dbReference type="Pfam" id="PF01433">
    <property type="entry name" value="Peptidase_M1"/>
    <property type="match status" value="1"/>
</dbReference>
<feature type="domain" description="ERAP1-like C-terminal" evidence="15">
    <location>
        <begin position="528"/>
        <end position="838"/>
    </location>
</feature>
<gene>
    <name evidence="17" type="ORF">GY24_16600</name>
</gene>
<dbReference type="InterPro" id="IPR045357">
    <property type="entry name" value="Aminopeptidase_N-like_N"/>
</dbReference>
<keyword evidence="18" id="KW-1185">Reference proteome</keyword>
<protein>
    <recommendedName>
        <fullName evidence="5">Aminopeptidase N</fullName>
        <ecNumber evidence="4">3.4.11.2</ecNumber>
    </recommendedName>
    <alternativeName>
        <fullName evidence="12">Alanine aminopeptidase</fullName>
    </alternativeName>
    <alternativeName>
        <fullName evidence="13">Lysyl aminopeptidase</fullName>
    </alternativeName>
</protein>
<evidence type="ECO:0000256" key="6">
    <source>
        <dbReference type="ARBA" id="ARBA00022438"/>
    </source>
</evidence>
<comment type="caution">
    <text evidence="17">The sequence shown here is derived from an EMBL/GenBank/DDBJ whole genome shotgun (WGS) entry which is preliminary data.</text>
</comment>
<dbReference type="InterPro" id="IPR024571">
    <property type="entry name" value="ERAP1-like_C_dom"/>
</dbReference>
<dbReference type="RefSeq" id="WP_104477666.1">
    <property type="nucleotide sequence ID" value="NZ_MPZN01000100.1"/>
</dbReference>
<keyword evidence="6 17" id="KW-0031">Aminopeptidase</keyword>
<evidence type="ECO:0000256" key="4">
    <source>
        <dbReference type="ARBA" id="ARBA00012564"/>
    </source>
</evidence>
<evidence type="ECO:0000256" key="3">
    <source>
        <dbReference type="ARBA" id="ARBA00010136"/>
    </source>
</evidence>
<accession>A0ABX5AQM5</accession>
<reference evidence="17 18" key="1">
    <citation type="journal article" date="2008" name="Int. J. Syst. Evol. Microbiol.">
        <title>Leifsonia pindariensis sp. nov., isolated from the Pindari glacier of the Indian Himalayas, and emended description of the genus Leifsonia.</title>
        <authorList>
            <person name="Reddy G.S."/>
            <person name="Prabagaran S.R."/>
            <person name="Shivaji S."/>
        </authorList>
    </citation>
    <scope>NUCLEOTIDE SEQUENCE [LARGE SCALE GENOMIC DNA]</scope>
    <source>
        <strain evidence="17 18">PON 10</strain>
    </source>
</reference>
<evidence type="ECO:0000259" key="14">
    <source>
        <dbReference type="Pfam" id="PF01433"/>
    </source>
</evidence>
<dbReference type="Gene3D" id="2.60.40.1730">
    <property type="entry name" value="tricorn interacting facor f3 domain"/>
    <property type="match status" value="1"/>
</dbReference>
<dbReference type="InterPro" id="IPR050344">
    <property type="entry name" value="Peptidase_M1_aminopeptidases"/>
</dbReference>
<keyword evidence="8" id="KW-0479">Metal-binding</keyword>
<evidence type="ECO:0000256" key="13">
    <source>
        <dbReference type="ARBA" id="ARBA00031533"/>
    </source>
</evidence>
<dbReference type="InterPro" id="IPR014782">
    <property type="entry name" value="Peptidase_M1_dom"/>
</dbReference>
<evidence type="ECO:0000256" key="2">
    <source>
        <dbReference type="ARBA" id="ARBA00001947"/>
    </source>
</evidence>
<evidence type="ECO:0000313" key="18">
    <source>
        <dbReference type="Proteomes" id="UP000237755"/>
    </source>
</evidence>
<dbReference type="SUPFAM" id="SSF55486">
    <property type="entry name" value="Metalloproteases ('zincins'), catalytic domain"/>
    <property type="match status" value="1"/>
</dbReference>
<evidence type="ECO:0000259" key="15">
    <source>
        <dbReference type="Pfam" id="PF11838"/>
    </source>
</evidence>
<dbReference type="Proteomes" id="UP000237755">
    <property type="component" value="Unassembled WGS sequence"/>
</dbReference>
<feature type="domain" description="Aminopeptidase N-like N-terminal" evidence="16">
    <location>
        <begin position="21"/>
        <end position="190"/>
    </location>
</feature>
<evidence type="ECO:0000256" key="8">
    <source>
        <dbReference type="ARBA" id="ARBA00022723"/>
    </source>
</evidence>
<dbReference type="PANTHER" id="PTHR11533">
    <property type="entry name" value="PROTEASE M1 ZINC METALLOPROTEASE"/>
    <property type="match status" value="1"/>
</dbReference>